<gene>
    <name evidence="11" type="primary">znuC</name>
    <name evidence="11" type="ORF">AB835_05720</name>
</gene>
<keyword evidence="8" id="KW-0406">Ion transport</keyword>
<evidence type="ECO:0000256" key="7">
    <source>
        <dbReference type="ARBA" id="ARBA00022967"/>
    </source>
</evidence>
<dbReference type="GO" id="GO:0005524">
    <property type="term" value="F:ATP binding"/>
    <property type="evidence" value="ECO:0007669"/>
    <property type="project" value="UniProtKB-KW"/>
</dbReference>
<evidence type="ECO:0000256" key="3">
    <source>
        <dbReference type="ARBA" id="ARBA00022741"/>
    </source>
</evidence>
<comment type="caution">
    <text evidence="11">The sequence shown here is derived from an EMBL/GenBank/DDBJ whole genome shotgun (WGS) entry which is preliminary data.</text>
</comment>
<feature type="domain" description="ABC transporter" evidence="10">
    <location>
        <begin position="8"/>
        <end position="222"/>
    </location>
</feature>
<evidence type="ECO:0000256" key="4">
    <source>
        <dbReference type="ARBA" id="ARBA00022833"/>
    </source>
</evidence>
<keyword evidence="2" id="KW-1003">Cell membrane</keyword>
<dbReference type="FunFam" id="3.40.50.300:FF:000392">
    <property type="entry name" value="Zinc import ATP-binding protein ZnuC"/>
    <property type="match status" value="1"/>
</dbReference>
<accession>A0A1D2QR56</accession>
<dbReference type="Pfam" id="PF00005">
    <property type="entry name" value="ABC_tran"/>
    <property type="match status" value="1"/>
</dbReference>
<dbReference type="Proteomes" id="UP000242502">
    <property type="component" value="Unassembled WGS sequence"/>
</dbReference>
<dbReference type="InterPro" id="IPR003593">
    <property type="entry name" value="AAA+_ATPase"/>
</dbReference>
<dbReference type="GO" id="GO:0010043">
    <property type="term" value="P:response to zinc ion"/>
    <property type="evidence" value="ECO:0007669"/>
    <property type="project" value="TreeGrafter"/>
</dbReference>
<dbReference type="GO" id="GO:0006829">
    <property type="term" value="P:zinc ion transport"/>
    <property type="evidence" value="ECO:0007669"/>
    <property type="project" value="UniProtKB-KW"/>
</dbReference>
<dbReference type="PROSITE" id="PS50893">
    <property type="entry name" value="ABC_TRANSPORTER_2"/>
    <property type="match status" value="1"/>
</dbReference>
<keyword evidence="6" id="KW-0864">Zinc transport</keyword>
<dbReference type="PANTHER" id="PTHR42734">
    <property type="entry name" value="METAL TRANSPORT SYSTEM ATP-BINDING PROTEIN TM_0124-RELATED"/>
    <property type="match status" value="1"/>
</dbReference>
<dbReference type="InterPro" id="IPR027417">
    <property type="entry name" value="P-loop_NTPase"/>
</dbReference>
<evidence type="ECO:0000256" key="2">
    <source>
        <dbReference type="ARBA" id="ARBA00022475"/>
    </source>
</evidence>
<dbReference type="EMBL" id="MDLC01000015">
    <property type="protein sequence ID" value="ODS24023.1"/>
    <property type="molecule type" value="Genomic_DNA"/>
</dbReference>
<evidence type="ECO:0000256" key="1">
    <source>
        <dbReference type="ARBA" id="ARBA00022448"/>
    </source>
</evidence>
<dbReference type="AlphaFoldDB" id="A0A1D2QR56"/>
<dbReference type="InterPro" id="IPR003439">
    <property type="entry name" value="ABC_transporter-like_ATP-bd"/>
</dbReference>
<dbReference type="PANTHER" id="PTHR42734:SF9">
    <property type="entry name" value="ZINC IMPORT ATP-BINDING PROTEIN ZNUC"/>
    <property type="match status" value="1"/>
</dbReference>
<keyword evidence="1" id="KW-0813">Transport</keyword>
<keyword evidence="7" id="KW-1278">Translocase</keyword>
<evidence type="ECO:0000259" key="10">
    <source>
        <dbReference type="PROSITE" id="PS50893"/>
    </source>
</evidence>
<evidence type="ECO:0000256" key="9">
    <source>
        <dbReference type="ARBA" id="ARBA00023136"/>
    </source>
</evidence>
<reference evidence="11 12" key="1">
    <citation type="journal article" date="2016" name="Appl. Environ. Microbiol.">
        <title>Lack of Overt Genome Reduction in the Bryostatin-Producing Bryozoan Symbiont "Candidatus Endobugula sertula".</title>
        <authorList>
            <person name="Miller I.J."/>
            <person name="Vanee N."/>
            <person name="Fong S.S."/>
            <person name="Lim-Fong G.E."/>
            <person name="Kwan J.C."/>
        </authorList>
    </citation>
    <scope>NUCLEOTIDE SEQUENCE [LARGE SCALE GENOMIC DNA]</scope>
    <source>
        <strain evidence="11">AB1-4</strain>
    </source>
</reference>
<organism evidence="11 12">
    <name type="scientific">Candidatus Endobugula sertula</name>
    <name type="common">Bugula neritina bacterial symbiont</name>
    <dbReference type="NCBI Taxonomy" id="62101"/>
    <lineage>
        <taxon>Bacteria</taxon>
        <taxon>Pseudomonadati</taxon>
        <taxon>Pseudomonadota</taxon>
        <taxon>Gammaproteobacteria</taxon>
        <taxon>Cellvibrionales</taxon>
        <taxon>Cellvibrionaceae</taxon>
        <taxon>Candidatus Endobugula</taxon>
    </lineage>
</organism>
<proteinExistence type="predicted"/>
<dbReference type="Gene3D" id="3.40.50.300">
    <property type="entry name" value="P-loop containing nucleotide triphosphate hydrolases"/>
    <property type="match status" value="1"/>
</dbReference>
<keyword evidence="9" id="KW-0472">Membrane</keyword>
<dbReference type="SMART" id="SM00382">
    <property type="entry name" value="AAA"/>
    <property type="match status" value="1"/>
</dbReference>
<keyword evidence="3" id="KW-0547">Nucleotide-binding</keyword>
<evidence type="ECO:0000313" key="11">
    <source>
        <dbReference type="EMBL" id="ODS24023.1"/>
    </source>
</evidence>
<keyword evidence="4" id="KW-0862">Zinc</keyword>
<protein>
    <submittedName>
        <fullName evidence="11">Zinc ABC transporter ATP-binding protein ZnuC</fullName>
    </submittedName>
</protein>
<dbReference type="InterPro" id="IPR050153">
    <property type="entry name" value="Metal_Ion_Import_ABC"/>
</dbReference>
<dbReference type="NCBIfam" id="NF007090">
    <property type="entry name" value="PRK09544.1"/>
    <property type="match status" value="1"/>
</dbReference>
<keyword evidence="5 11" id="KW-0067">ATP-binding</keyword>
<sequence length="265" mass="29552">MLSTEPLLQAQEISLRDRQRTLLQDIDLTVSANEIVTIIGPNGAGKSSLLNILLGLRKPTRGKVIRSPELTIGYMPQRLQLNPQMPLTVERFLSLTHHGTLHIEQALEKTGVQGLKKTSMHHLSGGETQRVLLSRALLRQPQLLVLDEPAQGVDITGQSQLYDLIAQLRSELKCGVLMVSHDLHIVMAATDRVICLNQHICCHGHPDKISNHPAYLEMFGHATGTNVAIYTHHHDHSHDVHGDVLDVNDKEGGYLHKKHQDQHHD</sequence>
<evidence type="ECO:0000256" key="5">
    <source>
        <dbReference type="ARBA" id="ARBA00022840"/>
    </source>
</evidence>
<name>A0A1D2QR56_9GAMM</name>
<dbReference type="GO" id="GO:0016887">
    <property type="term" value="F:ATP hydrolysis activity"/>
    <property type="evidence" value="ECO:0007669"/>
    <property type="project" value="InterPro"/>
</dbReference>
<dbReference type="SUPFAM" id="SSF52540">
    <property type="entry name" value="P-loop containing nucleoside triphosphate hydrolases"/>
    <property type="match status" value="1"/>
</dbReference>
<evidence type="ECO:0000256" key="6">
    <source>
        <dbReference type="ARBA" id="ARBA00022906"/>
    </source>
</evidence>
<dbReference type="STRING" id="62101.AB835_05720"/>
<evidence type="ECO:0000256" key="8">
    <source>
        <dbReference type="ARBA" id="ARBA00023065"/>
    </source>
</evidence>
<evidence type="ECO:0000313" key="12">
    <source>
        <dbReference type="Proteomes" id="UP000242502"/>
    </source>
</evidence>